<dbReference type="PROSITE" id="PS50865">
    <property type="entry name" value="ZF_MYND_2"/>
    <property type="match status" value="1"/>
</dbReference>
<dbReference type="GO" id="GO:0008270">
    <property type="term" value="F:zinc ion binding"/>
    <property type="evidence" value="ECO:0007669"/>
    <property type="project" value="UniProtKB-KW"/>
</dbReference>
<protein>
    <recommendedName>
        <fullName evidence="5">MYND-type domain-containing protein</fullName>
    </recommendedName>
</protein>
<keyword evidence="2 4" id="KW-0863">Zinc-finger</keyword>
<dbReference type="Proteomes" id="UP001634394">
    <property type="component" value="Unassembled WGS sequence"/>
</dbReference>
<keyword evidence="7" id="KW-1185">Reference proteome</keyword>
<dbReference type="Gene3D" id="6.10.140.2220">
    <property type="match status" value="1"/>
</dbReference>
<evidence type="ECO:0000256" key="4">
    <source>
        <dbReference type="PROSITE-ProRule" id="PRU00134"/>
    </source>
</evidence>
<dbReference type="CDD" id="cd14278">
    <property type="entry name" value="UBA_NAC_like"/>
    <property type="match status" value="1"/>
</dbReference>
<reference evidence="6 7" key="1">
    <citation type="submission" date="2024-11" db="EMBL/GenBank/DDBJ databases">
        <title>Chromosome-level genome assembly of the freshwater bivalve Anodonta woodiana.</title>
        <authorList>
            <person name="Chen X."/>
        </authorList>
    </citation>
    <scope>NUCLEOTIDE SEQUENCE [LARGE SCALE GENOMIC DNA]</scope>
    <source>
        <strain evidence="6">MN2024</strain>
        <tissue evidence="6">Gills</tissue>
    </source>
</reference>
<name>A0ABD3WWX9_SINWO</name>
<comment type="caution">
    <text evidence="6">The sequence shown here is derived from an EMBL/GenBank/DDBJ whole genome shotgun (WGS) entry which is preliminary data.</text>
</comment>
<evidence type="ECO:0000313" key="7">
    <source>
        <dbReference type="Proteomes" id="UP001634394"/>
    </source>
</evidence>
<organism evidence="6 7">
    <name type="scientific">Sinanodonta woodiana</name>
    <name type="common">Chinese pond mussel</name>
    <name type="synonym">Anodonta woodiana</name>
    <dbReference type="NCBI Taxonomy" id="1069815"/>
    <lineage>
        <taxon>Eukaryota</taxon>
        <taxon>Metazoa</taxon>
        <taxon>Spiralia</taxon>
        <taxon>Lophotrochozoa</taxon>
        <taxon>Mollusca</taxon>
        <taxon>Bivalvia</taxon>
        <taxon>Autobranchia</taxon>
        <taxon>Heteroconchia</taxon>
        <taxon>Palaeoheterodonta</taxon>
        <taxon>Unionida</taxon>
        <taxon>Unionoidea</taxon>
        <taxon>Unionidae</taxon>
        <taxon>Unioninae</taxon>
        <taxon>Sinanodonta</taxon>
    </lineage>
</organism>
<evidence type="ECO:0000259" key="5">
    <source>
        <dbReference type="PROSITE" id="PS50865"/>
    </source>
</evidence>
<dbReference type="InterPro" id="IPR029071">
    <property type="entry name" value="Ubiquitin-like_domsf"/>
</dbReference>
<keyword evidence="1" id="KW-0479">Metal-binding</keyword>
<dbReference type="EMBL" id="JBJQND010000004">
    <property type="protein sequence ID" value="KAL3878469.1"/>
    <property type="molecule type" value="Genomic_DNA"/>
</dbReference>
<evidence type="ECO:0000313" key="6">
    <source>
        <dbReference type="EMBL" id="KAL3878469.1"/>
    </source>
</evidence>
<dbReference type="Pfam" id="PF01753">
    <property type="entry name" value="zf-MYND"/>
    <property type="match status" value="1"/>
</dbReference>
<evidence type="ECO:0000256" key="2">
    <source>
        <dbReference type="ARBA" id="ARBA00022771"/>
    </source>
</evidence>
<evidence type="ECO:0000256" key="1">
    <source>
        <dbReference type="ARBA" id="ARBA00022723"/>
    </source>
</evidence>
<accession>A0ABD3WWX9</accession>
<dbReference type="Gene3D" id="1.10.8.10">
    <property type="entry name" value="DNA helicase RuvA subunit, C-terminal domain"/>
    <property type="match status" value="1"/>
</dbReference>
<evidence type="ECO:0000256" key="3">
    <source>
        <dbReference type="ARBA" id="ARBA00022833"/>
    </source>
</evidence>
<dbReference type="PROSITE" id="PS01360">
    <property type="entry name" value="ZF_MYND_1"/>
    <property type="match status" value="1"/>
</dbReference>
<gene>
    <name evidence="6" type="ORF">ACJMK2_030814</name>
</gene>
<dbReference type="SUPFAM" id="SSF54236">
    <property type="entry name" value="Ubiquitin-like"/>
    <property type="match status" value="1"/>
</dbReference>
<dbReference type="InterPro" id="IPR044034">
    <property type="entry name" value="NAC-like_UBA"/>
</dbReference>
<dbReference type="InterPro" id="IPR002893">
    <property type="entry name" value="Znf_MYND"/>
</dbReference>
<dbReference type="Pfam" id="PF19026">
    <property type="entry name" value="UBA_HYPK"/>
    <property type="match status" value="1"/>
</dbReference>
<feature type="domain" description="MYND-type" evidence="5">
    <location>
        <begin position="8"/>
        <end position="46"/>
    </location>
</feature>
<dbReference type="Gene3D" id="3.10.20.90">
    <property type="entry name" value="Phosphatidylinositol 3-kinase Catalytic Subunit, Chain A, domain 1"/>
    <property type="match status" value="1"/>
</dbReference>
<keyword evidence="3" id="KW-0862">Zinc</keyword>
<dbReference type="SUPFAM" id="SSF144232">
    <property type="entry name" value="HIT/MYND zinc finger-like"/>
    <property type="match status" value="1"/>
</dbReference>
<sequence length="268" mass="30767">MDDPFINCKRCGTQQNVMKRCTRCKLVYYCCRDCQIQDWSSHKAECRQSAEGSDSQPEKILQHRKFQDFEKDDHSIFIDDQTEEDQTCSVVEEDYRHTPLVNFNLVARKGSTSREKDISATSSCGKVTVRTYLFRDEECTDVPELDPNQSRCQIFVKYNKVKHKIYIQKSWTGSEIYKVLSHELKIPLEKLKVIHKGKLLSVECIGEAVEESAVLQAFGEMAASDEGLDKRDVGVMMQQLKLERNEAIKALRKTKGDLIDAIIEAGKK</sequence>
<proteinExistence type="predicted"/>
<dbReference type="AlphaFoldDB" id="A0ABD3WWX9"/>